<dbReference type="Proteomes" id="UP001274830">
    <property type="component" value="Unassembled WGS sequence"/>
</dbReference>
<comment type="caution">
    <text evidence="3">The sequence shown here is derived from an EMBL/GenBank/DDBJ whole genome shotgun (WGS) entry which is preliminary data.</text>
</comment>
<keyword evidence="4" id="KW-1185">Reference proteome</keyword>
<evidence type="ECO:0000256" key="1">
    <source>
        <dbReference type="SAM" id="MobiDB-lite"/>
    </source>
</evidence>
<feature type="compositionally biased region" description="Polar residues" evidence="1">
    <location>
        <begin position="406"/>
        <end position="415"/>
    </location>
</feature>
<organism evidence="3 4">
    <name type="scientific">Recurvomyces mirabilis</name>
    <dbReference type="NCBI Taxonomy" id="574656"/>
    <lineage>
        <taxon>Eukaryota</taxon>
        <taxon>Fungi</taxon>
        <taxon>Dikarya</taxon>
        <taxon>Ascomycota</taxon>
        <taxon>Pezizomycotina</taxon>
        <taxon>Dothideomycetes</taxon>
        <taxon>Dothideomycetidae</taxon>
        <taxon>Mycosphaerellales</taxon>
        <taxon>Teratosphaeriaceae</taxon>
        <taxon>Recurvomyces</taxon>
    </lineage>
</organism>
<feature type="compositionally biased region" description="Low complexity" evidence="1">
    <location>
        <begin position="361"/>
        <end position="376"/>
    </location>
</feature>
<dbReference type="InterPro" id="IPR057218">
    <property type="entry name" value="DUF7896"/>
</dbReference>
<dbReference type="PANTHER" id="PTHR42031:SF1">
    <property type="entry name" value="KEY LIME PATHOGENICITY PROTEIN"/>
    <property type="match status" value="1"/>
</dbReference>
<protein>
    <recommendedName>
        <fullName evidence="2">DUF7896 domain-containing protein</fullName>
    </recommendedName>
</protein>
<gene>
    <name evidence="3" type="ORF">LTR78_004601</name>
</gene>
<evidence type="ECO:0000313" key="4">
    <source>
        <dbReference type="Proteomes" id="UP001274830"/>
    </source>
</evidence>
<feature type="region of interest" description="Disordered" evidence="1">
    <location>
        <begin position="69"/>
        <end position="105"/>
    </location>
</feature>
<reference evidence="3" key="1">
    <citation type="submission" date="2023-07" db="EMBL/GenBank/DDBJ databases">
        <title>Black Yeasts Isolated from many extreme environments.</title>
        <authorList>
            <person name="Coleine C."/>
            <person name="Stajich J.E."/>
            <person name="Selbmann L."/>
        </authorList>
    </citation>
    <scope>NUCLEOTIDE SEQUENCE</scope>
    <source>
        <strain evidence="3">CCFEE 5485</strain>
    </source>
</reference>
<sequence length="697" mass="76943">MSTTSNGFARQLELERQDIWRTQFTDEARQMAWTQRKAELVALLMSDTAEHQGLQQRTHLVLGARQGLDSNSSAQLGTSNRKRRSCTGPTGRATKSMARSASAQCPTQYTGLDATPFSTGLHAQQQALVSTSTGGPALGQADWNDSGHPAPEHVGDYQVYDPRSYISKLTTSSDLSSAAVKRQRVNCSDAYQQQFLDVSLAYNLWPQLQNGATRSPSMSGQPSQNSFTSSEAMSRQSSVTTSTSMTSTSMDDAFGMMRVESSASHCPSHSTLSFVHPMQDIDACAQGNSAEFPASSLTTTATLHGDGRHGDENLLSNVGFAFDEQGIPYESSFFFPANGYDTTMRDSQYDHEACNMERTDSQQSTSSSTSTSSADAKASERRRKHIENAQQKIAPRSLPDGPKSKVSASTANGKQISKHQDPMVRQKQAISKTPYVRPSHPKLSCTLCIAYPSGFRGEHELRRHYDRAHAETRKVWICVEPTTPSKEGWWPTKPIGICKQCKQQKQYNVYYNAAAHLRRAHFCPRKRGRKARGEERESRAGKAGGDWPPIEWLKANGWLKEIEVLSSQFYTSQVLPSQHDDELPDDMLNEDEDFEFTADSHFDIHDAALAAEGLGLQIPALPPYQQSADFFLGYLTPIETSAQMCFPTNAFTNLQAPAMSHTVSAPPVLPSSTLYKMNGTMYDCNGIVYSPDTQHFP</sequence>
<feature type="compositionally biased region" description="Low complexity" evidence="1">
    <location>
        <begin position="233"/>
        <end position="247"/>
    </location>
</feature>
<proteinExistence type="predicted"/>
<name>A0AAE1C2I5_9PEZI</name>
<dbReference type="EMBL" id="JAUTXT010000014">
    <property type="protein sequence ID" value="KAK3675518.1"/>
    <property type="molecule type" value="Genomic_DNA"/>
</dbReference>
<dbReference type="Pfam" id="PF25438">
    <property type="entry name" value="DUF7896"/>
    <property type="match status" value="1"/>
</dbReference>
<evidence type="ECO:0000259" key="2">
    <source>
        <dbReference type="Pfam" id="PF25438"/>
    </source>
</evidence>
<dbReference type="AlphaFoldDB" id="A0AAE1C2I5"/>
<feature type="region of interest" description="Disordered" evidence="1">
    <location>
        <begin position="212"/>
        <end position="247"/>
    </location>
</feature>
<feature type="compositionally biased region" description="Polar residues" evidence="1">
    <location>
        <begin position="212"/>
        <end position="232"/>
    </location>
</feature>
<evidence type="ECO:0000313" key="3">
    <source>
        <dbReference type="EMBL" id="KAK3675518.1"/>
    </source>
</evidence>
<dbReference type="PANTHER" id="PTHR42031">
    <property type="entry name" value="KEY LIME PATHOGENICITY PROTEIN"/>
    <property type="match status" value="1"/>
</dbReference>
<feature type="compositionally biased region" description="Polar residues" evidence="1">
    <location>
        <begin position="69"/>
        <end position="79"/>
    </location>
</feature>
<accession>A0AAE1C2I5</accession>
<feature type="domain" description="DUF7896" evidence="2">
    <location>
        <begin position="473"/>
        <end position="562"/>
    </location>
</feature>
<feature type="region of interest" description="Disordered" evidence="1">
    <location>
        <begin position="356"/>
        <end position="436"/>
    </location>
</feature>